<sequence>MNTIEICTCSCMTPVVVVCINYYHQHLYSKAVHIVPVYMIQRNQLIVYVIILLQPGIKSSYREAQQTNKSVFSYCRLSKIVLTPKLGQSTRSLNVFKIRLQTKSDERYWITHYSKTQNLICHYNQGGQTYYHFNYHLTK</sequence>
<comment type="caution">
    <text evidence="1">The sequence shown here is derived from an EMBL/GenBank/DDBJ whole genome shotgun (WGS) entry which is preliminary data.</text>
</comment>
<proteinExistence type="predicted"/>
<organism evidence="1">
    <name type="scientific">Hexamita inflata</name>
    <dbReference type="NCBI Taxonomy" id="28002"/>
    <lineage>
        <taxon>Eukaryota</taxon>
        <taxon>Metamonada</taxon>
        <taxon>Diplomonadida</taxon>
        <taxon>Hexamitidae</taxon>
        <taxon>Hexamitinae</taxon>
        <taxon>Hexamita</taxon>
    </lineage>
</organism>
<name>A0AA86P3T6_9EUKA</name>
<dbReference type="Proteomes" id="UP001642409">
    <property type="component" value="Unassembled WGS sequence"/>
</dbReference>
<reference evidence="1" key="1">
    <citation type="submission" date="2023-06" db="EMBL/GenBank/DDBJ databases">
        <authorList>
            <person name="Kurt Z."/>
        </authorList>
    </citation>
    <scope>NUCLEOTIDE SEQUENCE</scope>
</reference>
<evidence type="ECO:0000313" key="3">
    <source>
        <dbReference type="Proteomes" id="UP001642409"/>
    </source>
</evidence>
<dbReference type="EMBL" id="CAXDID020000722">
    <property type="protein sequence ID" value="CAL6111827.1"/>
    <property type="molecule type" value="Genomic_DNA"/>
</dbReference>
<evidence type="ECO:0000313" key="1">
    <source>
        <dbReference type="EMBL" id="CAI9931276.1"/>
    </source>
</evidence>
<dbReference type="EMBL" id="CATOUU010000479">
    <property type="protein sequence ID" value="CAI9931276.1"/>
    <property type="molecule type" value="Genomic_DNA"/>
</dbReference>
<keyword evidence="3" id="KW-1185">Reference proteome</keyword>
<gene>
    <name evidence="1" type="ORF">HINF_LOCUS18921</name>
    <name evidence="2" type="ORF">HINF_LOCUS76699</name>
</gene>
<evidence type="ECO:0000313" key="2">
    <source>
        <dbReference type="EMBL" id="CAL6111827.1"/>
    </source>
</evidence>
<reference evidence="2 3" key="2">
    <citation type="submission" date="2024-07" db="EMBL/GenBank/DDBJ databases">
        <authorList>
            <person name="Akdeniz Z."/>
        </authorList>
    </citation>
    <scope>NUCLEOTIDE SEQUENCE [LARGE SCALE GENOMIC DNA]</scope>
</reference>
<dbReference type="AlphaFoldDB" id="A0AA86P3T6"/>
<protein>
    <submittedName>
        <fullName evidence="2">Hypothetical_protein</fullName>
    </submittedName>
</protein>
<accession>A0AA86P3T6</accession>